<proteinExistence type="predicted"/>
<feature type="region of interest" description="Disordered" evidence="1">
    <location>
        <begin position="1"/>
        <end position="48"/>
    </location>
</feature>
<dbReference type="EMBL" id="JAQGDS010000007">
    <property type="protein sequence ID" value="KAJ6259280.1"/>
    <property type="molecule type" value="Genomic_DNA"/>
</dbReference>
<organism evidence="2 3">
    <name type="scientific">Drechslerella dactyloides</name>
    <name type="common">Nematode-trapping fungus</name>
    <name type="synonym">Arthrobotrys dactyloides</name>
    <dbReference type="NCBI Taxonomy" id="74499"/>
    <lineage>
        <taxon>Eukaryota</taxon>
        <taxon>Fungi</taxon>
        <taxon>Dikarya</taxon>
        <taxon>Ascomycota</taxon>
        <taxon>Pezizomycotina</taxon>
        <taxon>Orbiliomycetes</taxon>
        <taxon>Orbiliales</taxon>
        <taxon>Orbiliaceae</taxon>
        <taxon>Drechslerella</taxon>
    </lineage>
</organism>
<dbReference type="AlphaFoldDB" id="A0AAD6IV47"/>
<comment type="caution">
    <text evidence="2">The sequence shown here is derived from an EMBL/GenBank/DDBJ whole genome shotgun (WGS) entry which is preliminary data.</text>
</comment>
<evidence type="ECO:0000313" key="2">
    <source>
        <dbReference type="EMBL" id="KAJ6259280.1"/>
    </source>
</evidence>
<protein>
    <submittedName>
        <fullName evidence="2">Uncharacterized protein</fullName>
    </submittedName>
</protein>
<accession>A0AAD6IV47</accession>
<feature type="compositionally biased region" description="Low complexity" evidence="1">
    <location>
        <begin position="19"/>
        <end position="30"/>
    </location>
</feature>
<dbReference type="Proteomes" id="UP001221413">
    <property type="component" value="Unassembled WGS sequence"/>
</dbReference>
<sequence>MPGADAVEMLDDVERRNAGSQLQGSGSQLQERPTLSRQVPQGAKATAHGVWAEDGDIQNYVTEIGVQNGANRVADVGRRMLLGKKNRKTREHEGDAEKYVEKEGTISDSLAVAANGLRNKEWTCKRPRRRRSLL</sequence>
<evidence type="ECO:0000313" key="3">
    <source>
        <dbReference type="Proteomes" id="UP001221413"/>
    </source>
</evidence>
<reference evidence="2" key="1">
    <citation type="submission" date="2023-01" db="EMBL/GenBank/DDBJ databases">
        <title>The chitinases involved in constricting ring structure development in the nematode-trapping fungus Drechslerella dactyloides.</title>
        <authorList>
            <person name="Wang R."/>
            <person name="Zhang L."/>
            <person name="Tang P."/>
            <person name="Li S."/>
            <person name="Liang L."/>
        </authorList>
    </citation>
    <scope>NUCLEOTIDE SEQUENCE</scope>
    <source>
        <strain evidence="2">YMF1.00031</strain>
    </source>
</reference>
<name>A0AAD6IV47_DREDA</name>
<evidence type="ECO:0000256" key="1">
    <source>
        <dbReference type="SAM" id="MobiDB-lite"/>
    </source>
</evidence>
<gene>
    <name evidence="2" type="ORF">Dda_6179</name>
</gene>
<keyword evidence="3" id="KW-1185">Reference proteome</keyword>